<protein>
    <recommendedName>
        <fullName evidence="4">Pentapeptide repeat-containing protein</fullName>
    </recommendedName>
</protein>
<dbReference type="InterPro" id="IPR001646">
    <property type="entry name" value="5peptide_repeat"/>
</dbReference>
<name>A0A255YQC2_9PROT</name>
<organism evidence="2 3">
    <name type="scientific">Niveispirillum lacus</name>
    <dbReference type="NCBI Taxonomy" id="1981099"/>
    <lineage>
        <taxon>Bacteria</taxon>
        <taxon>Pseudomonadati</taxon>
        <taxon>Pseudomonadota</taxon>
        <taxon>Alphaproteobacteria</taxon>
        <taxon>Rhodospirillales</taxon>
        <taxon>Azospirillaceae</taxon>
        <taxon>Niveispirillum</taxon>
    </lineage>
</organism>
<dbReference type="OrthoDB" id="7876799at2"/>
<proteinExistence type="predicted"/>
<dbReference type="AlphaFoldDB" id="A0A255YQC2"/>
<sequence length="449" mass="51242">MTDFTAGESLVLTLPLACLSGTLCCILRIPCNCKPQPTLMTNSTEKATPKPAEENPWYLLATLYGVPSLDDDNLRLQNRVAWNRFYANEWTDIQRKYLANKIDAEEITPFDDNEMEEIRLKFARRAGKAAVDIPRADQLINFEDCHFDQDFRFSSYILKDAYFTHAKFSQGAYFSNATFCGEACFRGANFAGEVHFDSAKFFTSAHFSNATFERSMYFRHAVFCGEAYFRSVKFKGRTNFDSASFEREVIFSGAELEAATDFADCRFEKSPPQFEGATLHPRTNWRRVAWPRLKGLKPADVEALTDAYCILKLEMDKQKRHEDELLFFAKELECRRRELGRFKGLPISLYWLTSDYGRSYYWPFLWLLSLFNAGAPALFFLQPDIGWTKSVGLSAVNCLAGFGLRKELMGKTVESLGTGALIVSGIQMVLGLILLFLIGLGLRNRFRMK</sequence>
<dbReference type="Pfam" id="PF13576">
    <property type="entry name" value="Pentapeptide_3"/>
    <property type="match status" value="1"/>
</dbReference>
<feature type="transmembrane region" description="Helical" evidence="1">
    <location>
        <begin position="416"/>
        <end position="442"/>
    </location>
</feature>
<dbReference type="EMBL" id="NOXU01000032">
    <property type="protein sequence ID" value="OYQ31417.1"/>
    <property type="molecule type" value="Genomic_DNA"/>
</dbReference>
<keyword evidence="1" id="KW-0472">Membrane</keyword>
<comment type="caution">
    <text evidence="2">The sequence shown here is derived from an EMBL/GenBank/DDBJ whole genome shotgun (WGS) entry which is preliminary data.</text>
</comment>
<keyword evidence="1" id="KW-1133">Transmembrane helix</keyword>
<reference evidence="2 3" key="1">
    <citation type="submission" date="2017-07" db="EMBL/GenBank/DDBJ databases">
        <title>Niveispirillum cyanobacteriorum sp. nov., isolated from cyanobacterial aggregates in a eutrophic lake.</title>
        <authorList>
            <person name="Cai H."/>
        </authorList>
    </citation>
    <scope>NUCLEOTIDE SEQUENCE [LARGE SCALE GENOMIC DNA]</scope>
    <source>
        <strain evidence="3">TH1-14</strain>
    </source>
</reference>
<keyword evidence="3" id="KW-1185">Reference proteome</keyword>
<evidence type="ECO:0000256" key="1">
    <source>
        <dbReference type="SAM" id="Phobius"/>
    </source>
</evidence>
<evidence type="ECO:0000313" key="3">
    <source>
        <dbReference type="Proteomes" id="UP000216998"/>
    </source>
</evidence>
<evidence type="ECO:0000313" key="2">
    <source>
        <dbReference type="EMBL" id="OYQ31417.1"/>
    </source>
</evidence>
<evidence type="ECO:0008006" key="4">
    <source>
        <dbReference type="Google" id="ProtNLM"/>
    </source>
</evidence>
<keyword evidence="1" id="KW-0812">Transmembrane</keyword>
<dbReference type="SUPFAM" id="SSF141571">
    <property type="entry name" value="Pentapeptide repeat-like"/>
    <property type="match status" value="1"/>
</dbReference>
<accession>A0A255YQC2</accession>
<gene>
    <name evidence="2" type="ORF">CHU95_19895</name>
</gene>
<dbReference type="Gene3D" id="2.160.20.80">
    <property type="entry name" value="E3 ubiquitin-protein ligase SopA"/>
    <property type="match status" value="1"/>
</dbReference>
<feature type="transmembrane region" description="Helical" evidence="1">
    <location>
        <begin position="360"/>
        <end position="380"/>
    </location>
</feature>
<dbReference type="Proteomes" id="UP000216998">
    <property type="component" value="Unassembled WGS sequence"/>
</dbReference>